<evidence type="ECO:0000256" key="4">
    <source>
        <dbReference type="ARBA" id="ARBA00023125"/>
    </source>
</evidence>
<evidence type="ECO:0000256" key="2">
    <source>
        <dbReference type="ARBA" id="ARBA00022771"/>
    </source>
</evidence>
<evidence type="ECO:0000259" key="7">
    <source>
        <dbReference type="PROSITE" id="PS50950"/>
    </source>
</evidence>
<evidence type="ECO:0000256" key="6">
    <source>
        <dbReference type="SAM" id="MobiDB-lite"/>
    </source>
</evidence>
<proteinExistence type="predicted"/>
<dbReference type="PANTHER" id="PTHR46600:SF11">
    <property type="entry name" value="THAP DOMAIN-CONTAINING PROTEIN 10"/>
    <property type="match status" value="1"/>
</dbReference>
<dbReference type="InterPro" id="IPR026516">
    <property type="entry name" value="THAP1/10"/>
</dbReference>
<dbReference type="PANTHER" id="PTHR46600">
    <property type="entry name" value="THAP DOMAIN-CONTAINING"/>
    <property type="match status" value="1"/>
</dbReference>
<evidence type="ECO:0000256" key="3">
    <source>
        <dbReference type="ARBA" id="ARBA00022833"/>
    </source>
</evidence>
<sequence>MPQCCVPQCNNRSENCDLSFYRFPTAEMDKNKWLKAIKRQNFIPTTNSRVCSWHFPVGKNAGPLRFAWNINNFLESPSPEKRRRKPNSSNKNHRHFDHSKRKKHQEEKTSPHVNPLVVLAQVALQDANSDAVLSSFDTNLSISSNNKQDDALDNPNPEHLDS</sequence>
<evidence type="ECO:0000256" key="1">
    <source>
        <dbReference type="ARBA" id="ARBA00022723"/>
    </source>
</evidence>
<dbReference type="OrthoDB" id="6115756at2759"/>
<keyword evidence="2 5" id="KW-0863">Zinc-finger</keyword>
<dbReference type="PROSITE" id="PS50950">
    <property type="entry name" value="ZF_THAP"/>
    <property type="match status" value="1"/>
</dbReference>
<dbReference type="InterPro" id="IPR038441">
    <property type="entry name" value="THAP_Znf_sf"/>
</dbReference>
<dbReference type="OMA" id="RFAWNIN"/>
<gene>
    <name evidence="8" type="ORF">OCBIM_22008503mg</name>
</gene>
<accession>A0A0L8HQU9</accession>
<dbReference type="Pfam" id="PF05485">
    <property type="entry name" value="THAP"/>
    <property type="match status" value="1"/>
</dbReference>
<evidence type="ECO:0000313" key="8">
    <source>
        <dbReference type="EMBL" id="KOF91582.1"/>
    </source>
</evidence>
<dbReference type="Gene3D" id="6.20.210.20">
    <property type="entry name" value="THAP domain"/>
    <property type="match status" value="1"/>
</dbReference>
<feature type="compositionally biased region" description="Basic residues" evidence="6">
    <location>
        <begin position="81"/>
        <end position="103"/>
    </location>
</feature>
<dbReference type="KEGG" id="obi:106869171"/>
<keyword evidence="4 5" id="KW-0238">DNA-binding</keyword>
<evidence type="ECO:0000256" key="5">
    <source>
        <dbReference type="PROSITE-ProRule" id="PRU00309"/>
    </source>
</evidence>
<feature type="domain" description="THAP-type" evidence="7">
    <location>
        <begin position="1"/>
        <end position="82"/>
    </location>
</feature>
<dbReference type="GO" id="GO:0043565">
    <property type="term" value="F:sequence-specific DNA binding"/>
    <property type="evidence" value="ECO:0007669"/>
    <property type="project" value="InterPro"/>
</dbReference>
<dbReference type="GO" id="GO:0008270">
    <property type="term" value="F:zinc ion binding"/>
    <property type="evidence" value="ECO:0007669"/>
    <property type="project" value="UniProtKB-KW"/>
</dbReference>
<organism evidence="8">
    <name type="scientific">Octopus bimaculoides</name>
    <name type="common">California two-spotted octopus</name>
    <dbReference type="NCBI Taxonomy" id="37653"/>
    <lineage>
        <taxon>Eukaryota</taxon>
        <taxon>Metazoa</taxon>
        <taxon>Spiralia</taxon>
        <taxon>Lophotrochozoa</taxon>
        <taxon>Mollusca</taxon>
        <taxon>Cephalopoda</taxon>
        <taxon>Coleoidea</taxon>
        <taxon>Octopodiformes</taxon>
        <taxon>Octopoda</taxon>
        <taxon>Incirrata</taxon>
        <taxon>Octopodidae</taxon>
        <taxon>Octopus</taxon>
    </lineage>
</organism>
<feature type="region of interest" description="Disordered" evidence="6">
    <location>
        <begin position="75"/>
        <end position="113"/>
    </location>
</feature>
<keyword evidence="1" id="KW-0479">Metal-binding</keyword>
<dbReference type="AlphaFoldDB" id="A0A0L8HQU9"/>
<protein>
    <recommendedName>
        <fullName evidence="7">THAP-type domain-containing protein</fullName>
    </recommendedName>
</protein>
<dbReference type="SMART" id="SM00980">
    <property type="entry name" value="THAP"/>
    <property type="match status" value="1"/>
</dbReference>
<reference evidence="8" key="1">
    <citation type="submission" date="2015-07" db="EMBL/GenBank/DDBJ databases">
        <title>MeaNS - Measles Nucleotide Surveillance Program.</title>
        <authorList>
            <person name="Tran T."/>
            <person name="Druce J."/>
        </authorList>
    </citation>
    <scope>NUCLEOTIDE SEQUENCE</scope>
    <source>
        <strain evidence="8">UCB-OBI-ISO-001</strain>
        <tissue evidence="8">Gonad</tissue>
    </source>
</reference>
<feature type="region of interest" description="Disordered" evidence="6">
    <location>
        <begin position="140"/>
        <end position="162"/>
    </location>
</feature>
<dbReference type="EMBL" id="KQ417506">
    <property type="protein sequence ID" value="KOF91582.1"/>
    <property type="molecule type" value="Genomic_DNA"/>
</dbReference>
<name>A0A0L8HQU9_OCTBM</name>
<keyword evidence="3" id="KW-0862">Zinc</keyword>
<dbReference type="SUPFAM" id="SSF57716">
    <property type="entry name" value="Glucocorticoid receptor-like (DNA-binding domain)"/>
    <property type="match status" value="1"/>
</dbReference>
<dbReference type="InterPro" id="IPR006612">
    <property type="entry name" value="THAP_Znf"/>
</dbReference>